<dbReference type="NCBIfam" id="TIGR00018">
    <property type="entry name" value="panC"/>
    <property type="match status" value="1"/>
</dbReference>
<keyword evidence="8" id="KW-0963">Cytoplasm</keyword>
<dbReference type="Gene3D" id="3.30.1300.10">
    <property type="entry name" value="Pantoate-beta-alanine ligase, C-terminal domain"/>
    <property type="match status" value="1"/>
</dbReference>
<feature type="binding site" evidence="8">
    <location>
        <position position="177"/>
    </location>
    <ligand>
        <name>ATP</name>
        <dbReference type="ChEBI" id="CHEBI:30616"/>
    </ligand>
</feature>
<dbReference type="UniPathway" id="UPA00028">
    <property type="reaction ID" value="UER00005"/>
</dbReference>
<dbReference type="KEGG" id="amv:ACMV_06290"/>
<feature type="binding site" evidence="8">
    <location>
        <position position="62"/>
    </location>
    <ligand>
        <name>(R)-pantoate</name>
        <dbReference type="ChEBI" id="CHEBI:15980"/>
    </ligand>
</feature>
<evidence type="ECO:0000313" key="9">
    <source>
        <dbReference type="EMBL" id="BAJ79976.1"/>
    </source>
</evidence>
<dbReference type="PANTHER" id="PTHR21299:SF1">
    <property type="entry name" value="PANTOATE--BETA-ALANINE LIGASE"/>
    <property type="match status" value="1"/>
</dbReference>
<feature type="binding site" evidence="8">
    <location>
        <position position="62"/>
    </location>
    <ligand>
        <name>beta-alanine</name>
        <dbReference type="ChEBI" id="CHEBI:57966"/>
    </ligand>
</feature>
<accession>F0J4C4</accession>
<keyword evidence="3 8" id="KW-0436">Ligase</keyword>
<feature type="binding site" evidence="8">
    <location>
        <begin position="185"/>
        <end position="188"/>
    </location>
    <ligand>
        <name>ATP</name>
        <dbReference type="ChEBI" id="CHEBI:30616"/>
    </ligand>
</feature>
<comment type="subunit">
    <text evidence="8">Homodimer.</text>
</comment>
<evidence type="ECO:0000256" key="3">
    <source>
        <dbReference type="ARBA" id="ARBA00022598"/>
    </source>
</evidence>
<protein>
    <recommendedName>
        <fullName evidence="8">Pantothenate synthetase</fullName>
        <shortName evidence="8">PS</shortName>
        <ecNumber evidence="8">6.3.2.1</ecNumber>
    </recommendedName>
    <alternativeName>
        <fullName evidence="8">Pantoate--beta-alanine ligase</fullName>
    </alternativeName>
    <alternativeName>
        <fullName evidence="8">Pantoate-activating enzyme</fullName>
    </alternativeName>
</protein>
<evidence type="ECO:0000256" key="1">
    <source>
        <dbReference type="ARBA" id="ARBA00004990"/>
    </source>
</evidence>
<dbReference type="RefSeq" id="WP_013639518.1">
    <property type="nucleotide sequence ID" value="NC_015186.1"/>
</dbReference>
<name>F0J4C4_ACIMA</name>
<dbReference type="GO" id="GO:0005524">
    <property type="term" value="F:ATP binding"/>
    <property type="evidence" value="ECO:0007669"/>
    <property type="project" value="UniProtKB-KW"/>
</dbReference>
<dbReference type="GO" id="GO:0005829">
    <property type="term" value="C:cytosol"/>
    <property type="evidence" value="ECO:0007669"/>
    <property type="project" value="TreeGrafter"/>
</dbReference>
<dbReference type="CDD" id="cd00560">
    <property type="entry name" value="PanC"/>
    <property type="match status" value="1"/>
</dbReference>
<comment type="catalytic activity">
    <reaction evidence="7 8">
        <text>(R)-pantoate + beta-alanine + ATP = (R)-pantothenate + AMP + diphosphate + H(+)</text>
        <dbReference type="Rhea" id="RHEA:10912"/>
        <dbReference type="ChEBI" id="CHEBI:15378"/>
        <dbReference type="ChEBI" id="CHEBI:15980"/>
        <dbReference type="ChEBI" id="CHEBI:29032"/>
        <dbReference type="ChEBI" id="CHEBI:30616"/>
        <dbReference type="ChEBI" id="CHEBI:33019"/>
        <dbReference type="ChEBI" id="CHEBI:57966"/>
        <dbReference type="ChEBI" id="CHEBI:456215"/>
        <dbReference type="EC" id="6.3.2.1"/>
    </reaction>
</comment>
<dbReference type="GO" id="GO:0015940">
    <property type="term" value="P:pantothenate biosynthetic process"/>
    <property type="evidence" value="ECO:0007669"/>
    <property type="project" value="UniProtKB-UniRule"/>
</dbReference>
<gene>
    <name evidence="8 9" type="primary">panC</name>
    <name evidence="9" type="ordered locus">ACMV_06290</name>
</gene>
<keyword evidence="4 8" id="KW-0566">Pantothenate biosynthesis</keyword>
<feature type="binding site" evidence="8">
    <location>
        <position position="154"/>
    </location>
    <ligand>
        <name>(R)-pantoate</name>
        <dbReference type="ChEBI" id="CHEBI:15980"/>
    </ligand>
</feature>
<keyword evidence="5 8" id="KW-0547">Nucleotide-binding</keyword>
<comment type="subcellular location">
    <subcellularLocation>
        <location evidence="8">Cytoplasm</location>
    </subcellularLocation>
</comment>
<dbReference type="Pfam" id="PF02569">
    <property type="entry name" value="Pantoate_ligase"/>
    <property type="match status" value="1"/>
</dbReference>
<dbReference type="InterPro" id="IPR003721">
    <property type="entry name" value="Pantoate_ligase"/>
</dbReference>
<evidence type="ECO:0000256" key="2">
    <source>
        <dbReference type="ARBA" id="ARBA00009256"/>
    </source>
</evidence>
<sequence length="278" mass="29655">MQIVRNVPDLRAARAALTDGGRARLALVPTMGALHEGHLSLIRAAREAGHVVAASIFVNPTQFGPNEDFTRYPRDPERDCALLAEAGCALAWLPEVSTMYPPGDATSVEVAGLSVVLEGAVRPGHYRGVATVVVKLLGQVRPDAAYFGEKDWQQVQVIRRVAADLFLPVEIVVGPTLREKDGLAMSSRNRYLDPADRARAPLLHQVLRRVRAALRDGEPAAAALAAGRRALAEGGFIVDYLELVDAGTLAPLTAPDDGARLLAAARLGTTRLLDTVAV</sequence>
<evidence type="ECO:0000256" key="5">
    <source>
        <dbReference type="ARBA" id="ARBA00022741"/>
    </source>
</evidence>
<organism evidence="9 10">
    <name type="scientific">Acidiphilium multivorum (strain DSM 11245 / JCM 8867 / NBRC 100883 / AIU 301)</name>
    <dbReference type="NCBI Taxonomy" id="926570"/>
    <lineage>
        <taxon>Bacteria</taxon>
        <taxon>Pseudomonadati</taxon>
        <taxon>Pseudomonadota</taxon>
        <taxon>Alphaproteobacteria</taxon>
        <taxon>Acetobacterales</taxon>
        <taxon>Acidocellaceae</taxon>
        <taxon>Acidiphilium</taxon>
    </lineage>
</organism>
<evidence type="ECO:0000256" key="7">
    <source>
        <dbReference type="ARBA" id="ARBA00048258"/>
    </source>
</evidence>
<dbReference type="EMBL" id="AP012035">
    <property type="protein sequence ID" value="BAJ79976.1"/>
    <property type="molecule type" value="Genomic_DNA"/>
</dbReference>
<dbReference type="InterPro" id="IPR042176">
    <property type="entry name" value="Pantoate_ligase_C"/>
</dbReference>
<dbReference type="OrthoDB" id="9773087at2"/>
<dbReference type="PANTHER" id="PTHR21299">
    <property type="entry name" value="CYTIDYLATE KINASE/PANTOATE-BETA-ALANINE LIGASE"/>
    <property type="match status" value="1"/>
</dbReference>
<dbReference type="Gene3D" id="3.40.50.620">
    <property type="entry name" value="HUPs"/>
    <property type="match status" value="1"/>
</dbReference>
<dbReference type="Proteomes" id="UP000007100">
    <property type="component" value="Chromosome"/>
</dbReference>
<evidence type="ECO:0000256" key="6">
    <source>
        <dbReference type="ARBA" id="ARBA00022840"/>
    </source>
</evidence>
<dbReference type="SUPFAM" id="SSF52374">
    <property type="entry name" value="Nucleotidylyl transferase"/>
    <property type="match status" value="1"/>
</dbReference>
<dbReference type="EC" id="6.3.2.1" evidence="8"/>
<dbReference type="AlphaFoldDB" id="F0J4C4"/>
<dbReference type="GO" id="GO:0004592">
    <property type="term" value="F:pantoate-beta-alanine ligase activity"/>
    <property type="evidence" value="ECO:0007669"/>
    <property type="project" value="UniProtKB-UniRule"/>
</dbReference>
<reference evidence="9 10" key="1">
    <citation type="submission" date="2010-12" db="EMBL/GenBank/DDBJ databases">
        <title>Whole genome sequence of Acidiphilium multivorum AIU301.</title>
        <authorList>
            <person name="Narita-Yamada S."/>
            <person name="Nakamura S."/>
            <person name="Ito N."/>
            <person name="Takarada H."/>
            <person name="Katano Y."/>
            <person name="Nakazawa H."/>
            <person name="Hosoyama A."/>
            <person name="Yamada R."/>
            <person name="Fujita N."/>
        </authorList>
    </citation>
    <scope>NUCLEOTIDE SEQUENCE [LARGE SCALE GENOMIC DNA]</scope>
    <source>
        <strain evidence="10">DSM 11245 / JCM 8867 / AIU301</strain>
    </source>
</reference>
<feature type="binding site" evidence="8">
    <location>
        <begin position="31"/>
        <end position="38"/>
    </location>
    <ligand>
        <name>ATP</name>
        <dbReference type="ChEBI" id="CHEBI:30616"/>
    </ligand>
</feature>
<feature type="active site" description="Proton donor" evidence="8">
    <location>
        <position position="38"/>
    </location>
</feature>
<dbReference type="HOGENOM" id="CLU_047148_0_2_5"/>
<comment type="pathway">
    <text evidence="1 8">Cofactor biosynthesis; (R)-pantothenate biosynthesis; (R)-pantothenate from (R)-pantoate and beta-alanine: step 1/1.</text>
</comment>
<keyword evidence="6 8" id="KW-0067">ATP-binding</keyword>
<keyword evidence="10" id="KW-1185">Reference proteome</keyword>
<evidence type="ECO:0000256" key="4">
    <source>
        <dbReference type="ARBA" id="ARBA00022655"/>
    </source>
</evidence>
<evidence type="ECO:0000313" key="10">
    <source>
        <dbReference type="Proteomes" id="UP000007100"/>
    </source>
</evidence>
<dbReference type="InterPro" id="IPR014729">
    <property type="entry name" value="Rossmann-like_a/b/a_fold"/>
</dbReference>
<comment type="similarity">
    <text evidence="2 8">Belongs to the pantothenate synthetase family.</text>
</comment>
<proteinExistence type="inferred from homology"/>
<comment type="function">
    <text evidence="8">Catalyzes the condensation of pantoate with beta-alanine in an ATP-dependent reaction via a pantoyl-adenylate intermediate.</text>
</comment>
<feature type="binding site" evidence="8">
    <location>
        <begin position="148"/>
        <end position="151"/>
    </location>
    <ligand>
        <name>ATP</name>
        <dbReference type="ChEBI" id="CHEBI:30616"/>
    </ligand>
</feature>
<comment type="miscellaneous">
    <text evidence="8">The reaction proceeds by a bi uni uni bi ping pong mechanism.</text>
</comment>
<evidence type="ECO:0000256" key="8">
    <source>
        <dbReference type="HAMAP-Rule" id="MF_00158"/>
    </source>
</evidence>
<dbReference type="HAMAP" id="MF_00158">
    <property type="entry name" value="PanC"/>
    <property type="match status" value="1"/>
</dbReference>